<feature type="domain" description="AMP-dependent synthetase/ligase" evidence="1">
    <location>
        <begin position="42"/>
        <end position="224"/>
    </location>
</feature>
<accession>A0A7J7M177</accession>
<evidence type="ECO:0000313" key="2">
    <source>
        <dbReference type="EMBL" id="KAF6148621.1"/>
    </source>
</evidence>
<dbReference type="InterPro" id="IPR052091">
    <property type="entry name" value="Beta-ala_Activ/Resist"/>
</dbReference>
<dbReference type="AlphaFoldDB" id="A0A7J7M177"/>
<dbReference type="PANTHER" id="PTHR44394:SF1">
    <property type="entry name" value="BETA-ALANINE-ACTIVATING ENZYME"/>
    <property type="match status" value="1"/>
</dbReference>
<dbReference type="PANTHER" id="PTHR44394">
    <property type="entry name" value="BETA-ALANINE-ACTIVATING ENZYME"/>
    <property type="match status" value="1"/>
</dbReference>
<dbReference type="OrthoDB" id="408177at2759"/>
<keyword evidence="3" id="KW-1185">Reference proteome</keyword>
<dbReference type="SUPFAM" id="SSF56801">
    <property type="entry name" value="Acetyl-CoA synthetase-like"/>
    <property type="match status" value="1"/>
</dbReference>
<name>A0A7J7M177_9MAGN</name>
<protein>
    <recommendedName>
        <fullName evidence="1">AMP-dependent synthetase/ligase domain-containing protein</fullName>
    </recommendedName>
</protein>
<sequence>MGKSHLQKGYVDSEQALSIETVEFPKVLCAPRDDFRNREINTARILGIYMVPSVEYIVAVLSILRCGDAFLPLDPSWPKERVISLISSSKVSLIIMRKPSFDTLDWIVDHSSCNVIHISMKEKLKERCRWFDLVWPCQSKNARMFCYLMYTSGSAGKPKGVCGTEEGLLNRYLWMQEFFPLQEEEILMFKTSISFIDHMQEFLSAILTCKPLLIPPFEELKANPFCIVDYIKIGGLTQLLSLCSNRPVHELKSISDAIESAEERLRTDKDKFDLGI</sequence>
<dbReference type="EMBL" id="JACGCM010001844">
    <property type="protein sequence ID" value="KAF6148621.1"/>
    <property type="molecule type" value="Genomic_DNA"/>
</dbReference>
<gene>
    <name evidence="2" type="ORF">GIB67_042580</name>
</gene>
<dbReference type="Proteomes" id="UP000541444">
    <property type="component" value="Unassembled WGS sequence"/>
</dbReference>
<evidence type="ECO:0000259" key="1">
    <source>
        <dbReference type="Pfam" id="PF00501"/>
    </source>
</evidence>
<dbReference type="InterPro" id="IPR000873">
    <property type="entry name" value="AMP-dep_synth/lig_dom"/>
</dbReference>
<evidence type="ECO:0000313" key="3">
    <source>
        <dbReference type="Proteomes" id="UP000541444"/>
    </source>
</evidence>
<dbReference type="Gene3D" id="3.40.50.980">
    <property type="match status" value="2"/>
</dbReference>
<reference evidence="2 3" key="1">
    <citation type="journal article" date="2020" name="IScience">
        <title>Genome Sequencing of the Endangered Kingdonia uniflora (Circaeasteraceae, Ranunculales) Reveals Potential Mechanisms of Evolutionary Specialization.</title>
        <authorList>
            <person name="Sun Y."/>
            <person name="Deng T."/>
            <person name="Zhang A."/>
            <person name="Moore M.J."/>
            <person name="Landis J.B."/>
            <person name="Lin N."/>
            <person name="Zhang H."/>
            <person name="Zhang X."/>
            <person name="Huang J."/>
            <person name="Zhang X."/>
            <person name="Sun H."/>
            <person name="Wang H."/>
        </authorList>
    </citation>
    <scope>NUCLEOTIDE SEQUENCE [LARGE SCALE GENOMIC DNA]</scope>
    <source>
        <strain evidence="2">TB1705</strain>
        <tissue evidence="2">Leaf</tissue>
    </source>
</reference>
<proteinExistence type="predicted"/>
<organism evidence="2 3">
    <name type="scientific">Kingdonia uniflora</name>
    <dbReference type="NCBI Taxonomy" id="39325"/>
    <lineage>
        <taxon>Eukaryota</taxon>
        <taxon>Viridiplantae</taxon>
        <taxon>Streptophyta</taxon>
        <taxon>Embryophyta</taxon>
        <taxon>Tracheophyta</taxon>
        <taxon>Spermatophyta</taxon>
        <taxon>Magnoliopsida</taxon>
        <taxon>Ranunculales</taxon>
        <taxon>Circaeasteraceae</taxon>
        <taxon>Kingdonia</taxon>
    </lineage>
</organism>
<dbReference type="GO" id="GO:0043041">
    <property type="term" value="P:amino acid activation for nonribosomal peptide biosynthetic process"/>
    <property type="evidence" value="ECO:0007669"/>
    <property type="project" value="TreeGrafter"/>
</dbReference>
<dbReference type="Pfam" id="PF00501">
    <property type="entry name" value="AMP-binding"/>
    <property type="match status" value="1"/>
</dbReference>
<comment type="caution">
    <text evidence="2">The sequence shown here is derived from an EMBL/GenBank/DDBJ whole genome shotgun (WGS) entry which is preliminary data.</text>
</comment>